<feature type="coiled-coil region" evidence="1">
    <location>
        <begin position="10"/>
        <end position="37"/>
    </location>
</feature>
<keyword evidence="1" id="KW-0175">Coiled coil</keyword>
<proteinExistence type="predicted"/>
<sequence length="73" mass="8040">MTQSERLARRTELRVEIAKHEAALAALRADEARLLEDCDHTYADGRSAGVGGAVRVCAVCGHVLKHRDEKLWG</sequence>
<evidence type="ECO:0000313" key="2">
    <source>
        <dbReference type="EMBL" id="ACL66331.1"/>
    </source>
</evidence>
<dbReference type="EMBL" id="CP001359">
    <property type="protein sequence ID" value="ACL66331.1"/>
    <property type="molecule type" value="Genomic_DNA"/>
</dbReference>
<organism evidence="2 3">
    <name type="scientific">Anaeromyxobacter dehalogenans (strain ATCC BAA-258 / DSM 21875 / 2CP-1)</name>
    <dbReference type="NCBI Taxonomy" id="455488"/>
    <lineage>
        <taxon>Bacteria</taxon>
        <taxon>Pseudomonadati</taxon>
        <taxon>Myxococcota</taxon>
        <taxon>Myxococcia</taxon>
        <taxon>Myxococcales</taxon>
        <taxon>Cystobacterineae</taxon>
        <taxon>Anaeromyxobacteraceae</taxon>
        <taxon>Anaeromyxobacter</taxon>
    </lineage>
</organism>
<dbReference type="AlphaFoldDB" id="B8JFF4"/>
<dbReference type="Proteomes" id="UP000007089">
    <property type="component" value="Chromosome"/>
</dbReference>
<protein>
    <submittedName>
        <fullName evidence="2">Uncharacterized protein</fullName>
    </submittedName>
</protein>
<keyword evidence="3" id="KW-1185">Reference proteome</keyword>
<name>B8JFF4_ANAD2</name>
<dbReference type="KEGG" id="acp:A2cp1_2996"/>
<evidence type="ECO:0000313" key="3">
    <source>
        <dbReference type="Proteomes" id="UP000007089"/>
    </source>
</evidence>
<gene>
    <name evidence="2" type="ordered locus">A2cp1_2996</name>
</gene>
<reference evidence="2" key="1">
    <citation type="submission" date="2009-01" db="EMBL/GenBank/DDBJ databases">
        <title>Complete sequence of Anaeromyxobacter dehalogenans 2CP-1.</title>
        <authorList>
            <consortium name="US DOE Joint Genome Institute"/>
            <person name="Lucas S."/>
            <person name="Copeland A."/>
            <person name="Lapidus A."/>
            <person name="Glavina del Rio T."/>
            <person name="Dalin E."/>
            <person name="Tice H."/>
            <person name="Bruce D."/>
            <person name="Goodwin L."/>
            <person name="Pitluck S."/>
            <person name="Saunders E."/>
            <person name="Brettin T."/>
            <person name="Detter J.C."/>
            <person name="Han C."/>
            <person name="Larimer F."/>
            <person name="Land M."/>
            <person name="Hauser L."/>
            <person name="Kyrpides N."/>
            <person name="Ovchinnikova G."/>
            <person name="Beliaev A.S."/>
            <person name="Richardson P."/>
        </authorList>
    </citation>
    <scope>NUCLEOTIDE SEQUENCE</scope>
    <source>
        <strain evidence="2">2CP-1</strain>
    </source>
</reference>
<evidence type="ECO:0000256" key="1">
    <source>
        <dbReference type="SAM" id="Coils"/>
    </source>
</evidence>
<dbReference type="RefSeq" id="WP_012634061.1">
    <property type="nucleotide sequence ID" value="NC_011891.1"/>
</dbReference>
<dbReference type="HOGENOM" id="CLU_2696429_0_0_7"/>
<accession>B8JFF4</accession>